<protein>
    <recommendedName>
        <fullName evidence="4">Iron uptake protein</fullName>
    </recommendedName>
</protein>
<evidence type="ECO:0000313" key="2">
    <source>
        <dbReference type="EMBL" id="MEJ8851416.1"/>
    </source>
</evidence>
<feature type="transmembrane region" description="Helical" evidence="1">
    <location>
        <begin position="70"/>
        <end position="90"/>
    </location>
</feature>
<organism evidence="2 3">
    <name type="scientific">Variovorax rhizosphaerae</name>
    <dbReference type="NCBI Taxonomy" id="1836200"/>
    <lineage>
        <taxon>Bacteria</taxon>
        <taxon>Pseudomonadati</taxon>
        <taxon>Pseudomonadota</taxon>
        <taxon>Betaproteobacteria</taxon>
        <taxon>Burkholderiales</taxon>
        <taxon>Comamonadaceae</taxon>
        <taxon>Variovorax</taxon>
    </lineage>
</organism>
<sequence>MQPETLATSAKSGAGLFAVLCVGYMLLHGGCSLGTLAVYAGVAAVAGALAGAALYIALKVLAVALKVGGILLAIGIVLHWLGVINMWPLVARLRHVAGL</sequence>
<dbReference type="EMBL" id="JBBKZT010000022">
    <property type="protein sequence ID" value="MEJ8851416.1"/>
    <property type="molecule type" value="Genomic_DNA"/>
</dbReference>
<feature type="transmembrane region" description="Helical" evidence="1">
    <location>
        <begin position="36"/>
        <end position="58"/>
    </location>
</feature>
<reference evidence="2 3" key="1">
    <citation type="submission" date="2024-03" db="EMBL/GenBank/DDBJ databases">
        <title>Novel species of the genus Variovorax.</title>
        <authorList>
            <person name="Liu Q."/>
            <person name="Xin Y.-H."/>
        </authorList>
    </citation>
    <scope>NUCLEOTIDE SEQUENCE [LARGE SCALE GENOMIC DNA]</scope>
    <source>
        <strain evidence="2 3">KACC 18900</strain>
    </source>
</reference>
<keyword evidence="1" id="KW-0812">Transmembrane</keyword>
<proteinExistence type="predicted"/>
<keyword evidence="1" id="KW-1133">Transmembrane helix</keyword>
<evidence type="ECO:0000313" key="3">
    <source>
        <dbReference type="Proteomes" id="UP001385892"/>
    </source>
</evidence>
<feature type="transmembrane region" description="Helical" evidence="1">
    <location>
        <begin position="12"/>
        <end position="30"/>
    </location>
</feature>
<dbReference type="Proteomes" id="UP001385892">
    <property type="component" value="Unassembled WGS sequence"/>
</dbReference>
<evidence type="ECO:0008006" key="4">
    <source>
        <dbReference type="Google" id="ProtNLM"/>
    </source>
</evidence>
<accession>A0ABU8WV81</accession>
<gene>
    <name evidence="2" type="ORF">WKW82_32595</name>
</gene>
<evidence type="ECO:0000256" key="1">
    <source>
        <dbReference type="SAM" id="Phobius"/>
    </source>
</evidence>
<keyword evidence="3" id="KW-1185">Reference proteome</keyword>
<keyword evidence="1" id="KW-0472">Membrane</keyword>
<name>A0ABU8WV81_9BURK</name>
<comment type="caution">
    <text evidence="2">The sequence shown here is derived from an EMBL/GenBank/DDBJ whole genome shotgun (WGS) entry which is preliminary data.</text>
</comment>
<dbReference type="RefSeq" id="WP_340347046.1">
    <property type="nucleotide sequence ID" value="NZ_JBBKZT010000022.1"/>
</dbReference>